<keyword evidence="3" id="KW-1185">Reference proteome</keyword>
<dbReference type="Proteomes" id="UP000614200">
    <property type="component" value="Unassembled WGS sequence"/>
</dbReference>
<dbReference type="InterPro" id="IPR037257">
    <property type="entry name" value="T2SS_E_N_sf"/>
</dbReference>
<protein>
    <recommendedName>
        <fullName evidence="4">Chemotaxis phosphatase CheX-like domain-containing protein</fullName>
    </recommendedName>
</protein>
<name>A0ABR9ZWK2_9FIRM</name>
<sequence>MFNQYFGYYLLSKNIITKEKLKFVLSDENKTRVKLGVLAIDAGYMTSSEVTEIHKMQMAQDRRFGDLAVEKGFLSEDQLMLLLSKQKESHTTLGQVLVDENIMNYEDYEQLLIQYKKDSGFSDEEIKILKSNDSDAILELFIDMENTDEVKLFKDYVELFIRNIIRFVDRNVVIGKPYLAEAYTYENHAVQDIVGFYALSTGLSASDEVIANFATIYAHMLISEVNELAKDAIGEFMNCQNGLFISNLYHKGINCNLEPQDYKEKGIITSQNKLFVLPCELTFGKFDILFNIKGV</sequence>
<dbReference type="SUPFAM" id="SSF103039">
    <property type="entry name" value="CheC-like"/>
    <property type="match status" value="1"/>
</dbReference>
<proteinExistence type="predicted"/>
<evidence type="ECO:0000313" key="2">
    <source>
        <dbReference type="EMBL" id="MBF4694832.1"/>
    </source>
</evidence>
<dbReference type="EMBL" id="JADKNH010000011">
    <property type="protein sequence ID" value="MBF4694832.1"/>
    <property type="molecule type" value="Genomic_DNA"/>
</dbReference>
<dbReference type="SUPFAM" id="SSF160246">
    <property type="entry name" value="EspE N-terminal domain-like"/>
    <property type="match status" value="1"/>
</dbReference>
<dbReference type="Gene3D" id="3.40.1550.10">
    <property type="entry name" value="CheC-like"/>
    <property type="match status" value="1"/>
</dbReference>
<evidence type="ECO:0008006" key="4">
    <source>
        <dbReference type="Google" id="ProtNLM"/>
    </source>
</evidence>
<keyword evidence="1" id="KW-0145">Chemotaxis</keyword>
<dbReference type="RefSeq" id="WP_194703075.1">
    <property type="nucleotide sequence ID" value="NZ_JADKNH010000011.1"/>
</dbReference>
<comment type="caution">
    <text evidence="2">The sequence shown here is derived from an EMBL/GenBank/DDBJ whole genome shotgun (WGS) entry which is preliminary data.</text>
</comment>
<reference evidence="2 3" key="1">
    <citation type="submission" date="2020-11" db="EMBL/GenBank/DDBJ databases">
        <title>Fusibacter basophilias sp. nov.</title>
        <authorList>
            <person name="Qiu D."/>
        </authorList>
    </citation>
    <scope>NUCLEOTIDE SEQUENCE [LARGE SCALE GENOMIC DNA]</scope>
    <source>
        <strain evidence="2 3">Q10-2</strain>
    </source>
</reference>
<organism evidence="2 3">
    <name type="scientific">Fusibacter ferrireducens</name>
    <dbReference type="NCBI Taxonomy" id="2785058"/>
    <lineage>
        <taxon>Bacteria</taxon>
        <taxon>Bacillati</taxon>
        <taxon>Bacillota</taxon>
        <taxon>Clostridia</taxon>
        <taxon>Eubacteriales</taxon>
        <taxon>Eubacteriales Family XII. Incertae Sedis</taxon>
        <taxon>Fusibacter</taxon>
    </lineage>
</organism>
<evidence type="ECO:0000313" key="3">
    <source>
        <dbReference type="Proteomes" id="UP000614200"/>
    </source>
</evidence>
<gene>
    <name evidence="2" type="ORF">ISU02_17155</name>
</gene>
<accession>A0ABR9ZWK2</accession>
<evidence type="ECO:0000256" key="1">
    <source>
        <dbReference type="ARBA" id="ARBA00022500"/>
    </source>
</evidence>
<dbReference type="InterPro" id="IPR028976">
    <property type="entry name" value="CheC-like_sf"/>
</dbReference>